<comment type="caution">
    <text evidence="1">The sequence shown here is derived from an EMBL/GenBank/DDBJ whole genome shotgun (WGS) entry which is preliminary data.</text>
</comment>
<proteinExistence type="predicted"/>
<evidence type="ECO:0000313" key="1">
    <source>
        <dbReference type="EMBL" id="MEQ2521078.1"/>
    </source>
</evidence>
<accession>A0ABV1GHF8</accession>
<reference evidence="1 2" key="1">
    <citation type="submission" date="2024-03" db="EMBL/GenBank/DDBJ databases">
        <title>Human intestinal bacterial collection.</title>
        <authorList>
            <person name="Pauvert C."/>
            <person name="Hitch T.C.A."/>
            <person name="Clavel T."/>
        </authorList>
    </citation>
    <scope>NUCLEOTIDE SEQUENCE [LARGE SCALE GENOMIC DNA]</scope>
    <source>
        <strain evidence="1 2">CLA-JM-H11</strain>
    </source>
</reference>
<evidence type="ECO:0000313" key="2">
    <source>
        <dbReference type="Proteomes" id="UP001477672"/>
    </source>
</evidence>
<dbReference type="Proteomes" id="UP001477672">
    <property type="component" value="Unassembled WGS sequence"/>
</dbReference>
<protein>
    <submittedName>
        <fullName evidence="1">Uncharacterized protein</fullName>
    </submittedName>
</protein>
<keyword evidence="2" id="KW-1185">Reference proteome</keyword>
<gene>
    <name evidence="1" type="ORF">WMO24_11660</name>
</gene>
<sequence length="107" mass="12581">MLQKENQWFVLHFGTNHIVHKNLTFYFLSRSIFIIVLGQKRGSKPVRFSSSPHHTSEGREDIFFCAVKTGHEKSPETAWFRAFSVRYLFWSHNVVTEAGFEPMTFEL</sequence>
<name>A0ABV1GHF8_9FIRM</name>
<dbReference type="EMBL" id="JBBMFA010000101">
    <property type="protein sequence ID" value="MEQ2521078.1"/>
    <property type="molecule type" value="Genomic_DNA"/>
</dbReference>
<organism evidence="1 2">
    <name type="scientific">Ruthenibacterium intestinale</name>
    <dbReference type="NCBI Taxonomy" id="3133163"/>
    <lineage>
        <taxon>Bacteria</taxon>
        <taxon>Bacillati</taxon>
        <taxon>Bacillota</taxon>
        <taxon>Clostridia</taxon>
        <taxon>Eubacteriales</taxon>
        <taxon>Oscillospiraceae</taxon>
        <taxon>Ruthenibacterium</taxon>
    </lineage>
</organism>